<reference evidence="1" key="1">
    <citation type="submission" date="2022-08" db="EMBL/GenBank/DDBJ databases">
        <title>Genome Sequence of Lecanicillium fungicola.</title>
        <authorList>
            <person name="Buettner E."/>
        </authorList>
    </citation>
    <scope>NUCLEOTIDE SEQUENCE</scope>
    <source>
        <strain evidence="1">Babe33</strain>
    </source>
</reference>
<accession>A0ACC1N4J1</accession>
<name>A0ACC1N4J1_9HYPO</name>
<protein>
    <submittedName>
        <fullName evidence="1">Uncharacterized protein</fullName>
    </submittedName>
</protein>
<sequence length="180" mass="20444">MTAVPAPQRVSDRRRLLEDTEEGYGEDRTRSPLDKSLENAVTTALGKGGPGRLFSCPFHKWKPAAYQACRSLGFLSVEDVKEHLRVHHAAPIHCIRCYAEFSTIQERDKHCRTVECVRKEFRVMEGCGESTWIELANQTNDYKPPRVQWRALYGAIFPGQEQPLSPYVDVQSTEAIPVKV</sequence>
<evidence type="ECO:0000313" key="1">
    <source>
        <dbReference type="EMBL" id="KAJ2973368.1"/>
    </source>
</evidence>
<evidence type="ECO:0000313" key="2">
    <source>
        <dbReference type="Proteomes" id="UP001143910"/>
    </source>
</evidence>
<gene>
    <name evidence="1" type="ORF">NQ176_g6651</name>
</gene>
<keyword evidence="2" id="KW-1185">Reference proteome</keyword>
<comment type="caution">
    <text evidence="1">The sequence shown here is derived from an EMBL/GenBank/DDBJ whole genome shotgun (WGS) entry which is preliminary data.</text>
</comment>
<dbReference type="Proteomes" id="UP001143910">
    <property type="component" value="Unassembled WGS sequence"/>
</dbReference>
<dbReference type="EMBL" id="JANJQO010000985">
    <property type="protein sequence ID" value="KAJ2973368.1"/>
    <property type="molecule type" value="Genomic_DNA"/>
</dbReference>
<organism evidence="1 2">
    <name type="scientific">Zarea fungicola</name>
    <dbReference type="NCBI Taxonomy" id="93591"/>
    <lineage>
        <taxon>Eukaryota</taxon>
        <taxon>Fungi</taxon>
        <taxon>Dikarya</taxon>
        <taxon>Ascomycota</taxon>
        <taxon>Pezizomycotina</taxon>
        <taxon>Sordariomycetes</taxon>
        <taxon>Hypocreomycetidae</taxon>
        <taxon>Hypocreales</taxon>
        <taxon>Cordycipitaceae</taxon>
        <taxon>Zarea</taxon>
    </lineage>
</organism>
<proteinExistence type="predicted"/>